<dbReference type="InterPro" id="IPR018970">
    <property type="entry name" value="Xul5P/Fru6P_PKetolase_N"/>
</dbReference>
<dbReference type="SUPFAM" id="SSF52518">
    <property type="entry name" value="Thiamin diphosphate-binding fold (THDP-binding)"/>
    <property type="match status" value="2"/>
</dbReference>
<dbReference type="Proteomes" id="UP001212152">
    <property type="component" value="Unassembled WGS sequence"/>
</dbReference>
<dbReference type="InterPro" id="IPR009014">
    <property type="entry name" value="Transketo_C/PFOR_II"/>
</dbReference>
<comment type="cofactor">
    <cofactor evidence="1">
        <name>thiamine diphosphate</name>
        <dbReference type="ChEBI" id="CHEBI:58937"/>
    </cofactor>
</comment>
<dbReference type="NCBIfam" id="NF003619">
    <property type="entry name" value="PRK05261.1-4"/>
    <property type="match status" value="1"/>
</dbReference>
<sequence length="824" mass="91893">MVHPIDADHPGPVPPGKFNKTSPPLDTERLLVKLPLDAYLKEDFSDLVKARRAANYLAAAMIFLKDNVDVKRPLAKNDIKNRLLGHWGTCPALTFVYSHCNRIIRKNDTNMFFVTGPGHGAPSLLANLYLENTLGKFDSRYGWSNEGLRELVHGFSWPGGFPSHVNAEVPGAIHEGGELGYALSVSFGAVFDNPDLIVTCVVGDGEAETGPTATAWHSYKYLDPAESGAVLPILNANGYKIAETTVFGDMSDEELAALFSGYGYCIRIVENMDKIDADMAASMDWAYSEIRRIQHAARSGKPIVKPRWPMLILRTPKGWTGPKTIHDHQLEGTWRAHQVPLPAAKSDDEEFKTLETWLRSYKPDELFENGIPIEDIRRSFPKEKRLMGCNPQTYAAYIPLDLPDFKQFASAVSLSQDKWQSCMKICGQFFAKVMEKNPKSFRIFSPDELDSNKLSAVFDQTTRNFQWDPFCAGKGGRVIEVLSEHQCQGWMQGYTLTGRVAVFPSYESFLPIITTMVIQYSKFQKVARETAWRKDIGSLNYIQSSTLWRQEHNGYSHQNPSFIDSLVNLKSNMVRIYLPADANTLLSTISHCLHSKNYVNLVISSKQPMPVYLSIEDAAKHCRAGASIWRQYSSYDGNEPDVVLVGCGNEVTFEVIAAAAMLKIDAPKLRVRVVNITDLMILSAQHRHPHALSDEAFDALLTADKPVIFNFHGYPGVIRGLVFDRPTISGRLRVHGYDEEGTTTTPFRMLTANHCDRFNVAIEALESVQRLAGPGFDFASARGVDLQGLVSDYRTRLAAHGKYILEYGEDPADLKDIPGVAGKA</sequence>
<keyword evidence="4" id="KW-0456">Lyase</keyword>
<feature type="region of interest" description="Disordered" evidence="5">
    <location>
        <begin position="1"/>
        <end position="24"/>
    </location>
</feature>
<protein>
    <recommendedName>
        <fullName evidence="10">Phosphoketolase</fullName>
    </recommendedName>
</protein>
<dbReference type="Pfam" id="PF09364">
    <property type="entry name" value="XFP_N"/>
    <property type="match status" value="1"/>
</dbReference>
<evidence type="ECO:0000256" key="2">
    <source>
        <dbReference type="ARBA" id="ARBA00005623"/>
    </source>
</evidence>
<evidence type="ECO:0000259" key="7">
    <source>
        <dbReference type="Pfam" id="PF09364"/>
    </source>
</evidence>
<dbReference type="InterPro" id="IPR019789">
    <property type="entry name" value="Xul5P/Fru6P_PKetolase_ThDP_BS"/>
</dbReference>
<dbReference type="PROSITE" id="PS60003">
    <property type="entry name" value="PHOSPHOKETOLASE_2"/>
    <property type="match status" value="1"/>
</dbReference>
<feature type="domain" description="Xylulose 5-phosphate/Fructose 6-phosphate phosphoketolase C-terminal" evidence="6">
    <location>
        <begin position="606"/>
        <end position="817"/>
    </location>
</feature>
<dbReference type="PIRSF" id="PIRSF017245">
    <property type="entry name" value="Phosphoketolase"/>
    <property type="match status" value="1"/>
</dbReference>
<keyword evidence="9" id="KW-1185">Reference proteome</keyword>
<dbReference type="PANTHER" id="PTHR31273:SF1">
    <property type="entry name" value="PHOSPHOKETOLASE-RELATED"/>
    <property type="match status" value="1"/>
</dbReference>
<evidence type="ECO:0008006" key="10">
    <source>
        <dbReference type="Google" id="ProtNLM"/>
    </source>
</evidence>
<proteinExistence type="inferred from homology"/>
<dbReference type="PROSITE" id="PS60002">
    <property type="entry name" value="PHOSPHOKETOLASE_1"/>
    <property type="match status" value="1"/>
</dbReference>
<evidence type="ECO:0000256" key="3">
    <source>
        <dbReference type="ARBA" id="ARBA00023052"/>
    </source>
</evidence>
<dbReference type="Pfam" id="PF03894">
    <property type="entry name" value="XFP"/>
    <property type="match status" value="1"/>
</dbReference>
<dbReference type="InterPro" id="IPR019790">
    <property type="entry name" value="Xul5P/Fru6P_PKetolase_CS"/>
</dbReference>
<name>A0AAD5TUS6_9FUNG</name>
<dbReference type="GO" id="GO:0016832">
    <property type="term" value="F:aldehyde-lyase activity"/>
    <property type="evidence" value="ECO:0007669"/>
    <property type="project" value="InterPro"/>
</dbReference>
<gene>
    <name evidence="8" type="ORF">HDU87_006831</name>
</gene>
<dbReference type="SUPFAM" id="SSF52922">
    <property type="entry name" value="TK C-terminal domain-like"/>
    <property type="match status" value="1"/>
</dbReference>
<dbReference type="Gene3D" id="3.40.50.970">
    <property type="match status" value="2"/>
</dbReference>
<evidence type="ECO:0000256" key="4">
    <source>
        <dbReference type="ARBA" id="ARBA00023239"/>
    </source>
</evidence>
<comment type="caution">
    <text evidence="8">The sequence shown here is derived from an EMBL/GenBank/DDBJ whole genome shotgun (WGS) entry which is preliminary data.</text>
</comment>
<dbReference type="EMBL" id="JADGJQ010000006">
    <property type="protein sequence ID" value="KAJ3183510.1"/>
    <property type="molecule type" value="Genomic_DNA"/>
</dbReference>
<dbReference type="Gene3D" id="3.40.50.920">
    <property type="match status" value="1"/>
</dbReference>
<evidence type="ECO:0000259" key="6">
    <source>
        <dbReference type="Pfam" id="PF09363"/>
    </source>
</evidence>
<dbReference type="InterPro" id="IPR005593">
    <property type="entry name" value="Xul5P/Fru6P_PKetolase"/>
</dbReference>
<dbReference type="PANTHER" id="PTHR31273">
    <property type="entry name" value="PHOSPHOKETOLASE-RELATED"/>
    <property type="match status" value="1"/>
</dbReference>
<organism evidence="8 9">
    <name type="scientific">Geranomyces variabilis</name>
    <dbReference type="NCBI Taxonomy" id="109894"/>
    <lineage>
        <taxon>Eukaryota</taxon>
        <taxon>Fungi</taxon>
        <taxon>Fungi incertae sedis</taxon>
        <taxon>Chytridiomycota</taxon>
        <taxon>Chytridiomycota incertae sedis</taxon>
        <taxon>Chytridiomycetes</taxon>
        <taxon>Spizellomycetales</taxon>
        <taxon>Powellomycetaceae</taxon>
        <taxon>Geranomyces</taxon>
    </lineage>
</organism>
<dbReference type="GO" id="GO:0005975">
    <property type="term" value="P:carbohydrate metabolic process"/>
    <property type="evidence" value="ECO:0007669"/>
    <property type="project" value="InterPro"/>
</dbReference>
<evidence type="ECO:0000313" key="9">
    <source>
        <dbReference type="Proteomes" id="UP001212152"/>
    </source>
</evidence>
<feature type="domain" description="Xylulose 5-phosphate/Fructose 6-phosphate phosphoketolase N-terminal" evidence="7">
    <location>
        <begin position="43"/>
        <end position="397"/>
    </location>
</feature>
<evidence type="ECO:0000313" key="8">
    <source>
        <dbReference type="EMBL" id="KAJ3183510.1"/>
    </source>
</evidence>
<dbReference type="Pfam" id="PF09363">
    <property type="entry name" value="XFP_C"/>
    <property type="match status" value="1"/>
</dbReference>
<comment type="similarity">
    <text evidence="2">Belongs to the XFP family.</text>
</comment>
<evidence type="ECO:0000256" key="1">
    <source>
        <dbReference type="ARBA" id="ARBA00001964"/>
    </source>
</evidence>
<dbReference type="InterPro" id="IPR018969">
    <property type="entry name" value="Xul5P/Fru6P_PKetolase_C"/>
</dbReference>
<keyword evidence="3" id="KW-0786">Thiamine pyrophosphate</keyword>
<evidence type="ECO:0000256" key="5">
    <source>
        <dbReference type="SAM" id="MobiDB-lite"/>
    </source>
</evidence>
<dbReference type="InterPro" id="IPR029061">
    <property type="entry name" value="THDP-binding"/>
</dbReference>
<reference evidence="8" key="1">
    <citation type="submission" date="2020-05" db="EMBL/GenBank/DDBJ databases">
        <title>Phylogenomic resolution of chytrid fungi.</title>
        <authorList>
            <person name="Stajich J.E."/>
            <person name="Amses K."/>
            <person name="Simmons R."/>
            <person name="Seto K."/>
            <person name="Myers J."/>
            <person name="Bonds A."/>
            <person name="Quandt C.A."/>
            <person name="Barry K."/>
            <person name="Liu P."/>
            <person name="Grigoriev I."/>
            <person name="Longcore J.E."/>
            <person name="James T.Y."/>
        </authorList>
    </citation>
    <scope>NUCLEOTIDE SEQUENCE</scope>
    <source>
        <strain evidence="8">JEL0379</strain>
    </source>
</reference>
<accession>A0AAD5TUS6</accession>
<dbReference type="AlphaFoldDB" id="A0AAD5TUS6"/>